<reference evidence="5" key="1">
    <citation type="submission" date="2022-07" db="EMBL/GenBank/DDBJ databases">
        <title>Genome Sequence of Xylaria arbuscula.</title>
        <authorList>
            <person name="Buettner E."/>
        </authorList>
    </citation>
    <scope>NUCLEOTIDE SEQUENCE</scope>
    <source>
        <strain evidence="5">VT107</strain>
    </source>
</reference>
<dbReference type="SUPFAM" id="SSF51905">
    <property type="entry name" value="FAD/NAD(P)-binding domain"/>
    <property type="match status" value="1"/>
</dbReference>
<dbReference type="PANTHER" id="PTHR13789:SF314">
    <property type="entry name" value="FAD-BINDING DOMAIN-CONTAINING PROTEIN"/>
    <property type="match status" value="1"/>
</dbReference>
<proteinExistence type="inferred from homology"/>
<protein>
    <recommendedName>
        <fullName evidence="4">FAD dependent oxidoreductase domain-containing protein</fullName>
    </recommendedName>
</protein>
<dbReference type="EMBL" id="JANPWZ010000186">
    <property type="protein sequence ID" value="KAJ3578656.1"/>
    <property type="molecule type" value="Genomic_DNA"/>
</dbReference>
<comment type="caution">
    <text evidence="5">The sequence shown here is derived from an EMBL/GenBank/DDBJ whole genome shotgun (WGS) entry which is preliminary data.</text>
</comment>
<feature type="domain" description="FAD dependent oxidoreductase" evidence="4">
    <location>
        <begin position="9"/>
        <end position="45"/>
    </location>
</feature>
<dbReference type="Proteomes" id="UP001148614">
    <property type="component" value="Unassembled WGS sequence"/>
</dbReference>
<organism evidence="5 6">
    <name type="scientific">Xylaria arbuscula</name>
    <dbReference type="NCBI Taxonomy" id="114810"/>
    <lineage>
        <taxon>Eukaryota</taxon>
        <taxon>Fungi</taxon>
        <taxon>Dikarya</taxon>
        <taxon>Ascomycota</taxon>
        <taxon>Pezizomycotina</taxon>
        <taxon>Sordariomycetes</taxon>
        <taxon>Xylariomycetidae</taxon>
        <taxon>Xylariales</taxon>
        <taxon>Xylariaceae</taxon>
        <taxon>Xylaria</taxon>
    </lineage>
</organism>
<dbReference type="AlphaFoldDB" id="A0A9W8NK56"/>
<keyword evidence="3" id="KW-0503">Monooxygenase</keyword>
<evidence type="ECO:0000313" key="6">
    <source>
        <dbReference type="Proteomes" id="UP001148614"/>
    </source>
</evidence>
<gene>
    <name evidence="5" type="ORF">NPX13_g1909</name>
</gene>
<dbReference type="Pfam" id="PF01266">
    <property type="entry name" value="DAO"/>
    <property type="match status" value="1"/>
</dbReference>
<dbReference type="PANTHER" id="PTHR13789">
    <property type="entry name" value="MONOOXYGENASE"/>
    <property type="match status" value="1"/>
</dbReference>
<evidence type="ECO:0000256" key="1">
    <source>
        <dbReference type="ARBA" id="ARBA00007992"/>
    </source>
</evidence>
<sequence length="168" mass="17939">MTSNPTRLRVAIVGSGIAGLAAARVLREKHDVIVYERGSPSISTGGQGIANFPNSTQILENIGFDYRRAGSVELWGWESVDPSGKGLHSTKRNMRERFGAPLVSHMRVDFRTELLRLATAPAEELGLDASAVPAITVWNNGAVDVDPNAGVLTLEDGSFVKADVVVGK</sequence>
<evidence type="ECO:0000313" key="5">
    <source>
        <dbReference type="EMBL" id="KAJ3578656.1"/>
    </source>
</evidence>
<dbReference type="GO" id="GO:0004497">
    <property type="term" value="F:monooxygenase activity"/>
    <property type="evidence" value="ECO:0007669"/>
    <property type="project" value="UniProtKB-KW"/>
</dbReference>
<accession>A0A9W8NK56</accession>
<evidence type="ECO:0000259" key="4">
    <source>
        <dbReference type="Pfam" id="PF01266"/>
    </source>
</evidence>
<dbReference type="InterPro" id="IPR036188">
    <property type="entry name" value="FAD/NAD-bd_sf"/>
</dbReference>
<evidence type="ECO:0000256" key="3">
    <source>
        <dbReference type="ARBA" id="ARBA00023033"/>
    </source>
</evidence>
<dbReference type="Gene3D" id="3.50.50.60">
    <property type="entry name" value="FAD/NAD(P)-binding domain"/>
    <property type="match status" value="1"/>
</dbReference>
<evidence type="ECO:0000256" key="2">
    <source>
        <dbReference type="ARBA" id="ARBA00023002"/>
    </source>
</evidence>
<dbReference type="InterPro" id="IPR006076">
    <property type="entry name" value="FAD-dep_OxRdtase"/>
</dbReference>
<keyword evidence="2" id="KW-0560">Oxidoreductase</keyword>
<keyword evidence="6" id="KW-1185">Reference proteome</keyword>
<dbReference type="VEuPathDB" id="FungiDB:F4678DRAFT_477923"/>
<dbReference type="InterPro" id="IPR050493">
    <property type="entry name" value="FAD-dep_Monooxygenase_BioMet"/>
</dbReference>
<comment type="similarity">
    <text evidence="1">Belongs to the paxM FAD-dependent monooxygenase family.</text>
</comment>
<name>A0A9W8NK56_9PEZI</name>